<name>A0A917BN80_9ACTN</name>
<reference evidence="1" key="1">
    <citation type="journal article" date="2014" name="Int. J. Syst. Evol. Microbiol.">
        <title>Complete genome sequence of Corynebacterium casei LMG S-19264T (=DSM 44701T), isolated from a smear-ripened cheese.</title>
        <authorList>
            <consortium name="US DOE Joint Genome Institute (JGI-PGF)"/>
            <person name="Walter F."/>
            <person name="Albersmeier A."/>
            <person name="Kalinowski J."/>
            <person name="Ruckert C."/>
        </authorList>
    </citation>
    <scope>NUCLEOTIDE SEQUENCE</scope>
    <source>
        <strain evidence="1">CGMCC 1.16067</strain>
    </source>
</reference>
<comment type="caution">
    <text evidence="1">The sequence shown here is derived from an EMBL/GenBank/DDBJ whole genome shotgun (WGS) entry which is preliminary data.</text>
</comment>
<dbReference type="RefSeq" id="WP_188780236.1">
    <property type="nucleotide sequence ID" value="NZ_BMKQ01000001.1"/>
</dbReference>
<dbReference type="Proteomes" id="UP000649179">
    <property type="component" value="Unassembled WGS sequence"/>
</dbReference>
<evidence type="ECO:0000313" key="1">
    <source>
        <dbReference type="EMBL" id="GGF51546.1"/>
    </source>
</evidence>
<protein>
    <recommendedName>
        <fullName evidence="3">PqqD family protein</fullName>
    </recommendedName>
</protein>
<evidence type="ECO:0000313" key="2">
    <source>
        <dbReference type="Proteomes" id="UP000649179"/>
    </source>
</evidence>
<evidence type="ECO:0008006" key="3">
    <source>
        <dbReference type="Google" id="ProtNLM"/>
    </source>
</evidence>
<reference evidence="1" key="2">
    <citation type="submission" date="2020-09" db="EMBL/GenBank/DDBJ databases">
        <authorList>
            <person name="Sun Q."/>
            <person name="Zhou Y."/>
        </authorList>
    </citation>
    <scope>NUCLEOTIDE SEQUENCE</scope>
    <source>
        <strain evidence="1">CGMCC 1.16067</strain>
    </source>
</reference>
<gene>
    <name evidence="1" type="ORF">GCM10011519_26930</name>
</gene>
<sequence>MSGGPLRRVTPVDELDRDGERLVLLAGRVVHVHGLGPYVLDLLAEPTPLAALTQRLVEELGAPPGQDPGALVAAAVATLSAEGLVEEVSPGADGPAAGGPR</sequence>
<proteinExistence type="predicted"/>
<dbReference type="EMBL" id="BMKQ01000001">
    <property type="protein sequence ID" value="GGF51546.1"/>
    <property type="molecule type" value="Genomic_DNA"/>
</dbReference>
<accession>A0A917BN80</accession>
<keyword evidence="2" id="KW-1185">Reference proteome</keyword>
<dbReference type="AlphaFoldDB" id="A0A917BN80"/>
<organism evidence="1 2">
    <name type="scientific">Marmoricola endophyticus</name>
    <dbReference type="NCBI Taxonomy" id="2040280"/>
    <lineage>
        <taxon>Bacteria</taxon>
        <taxon>Bacillati</taxon>
        <taxon>Actinomycetota</taxon>
        <taxon>Actinomycetes</taxon>
        <taxon>Propionibacteriales</taxon>
        <taxon>Nocardioidaceae</taxon>
        <taxon>Marmoricola</taxon>
    </lineage>
</organism>